<dbReference type="Pfam" id="PF25095">
    <property type="entry name" value="C2H2-zf_KIN17"/>
    <property type="match status" value="1"/>
</dbReference>
<sequence length="235" mass="27351">MAEHDSAKYWAKQGVRRGLQKTRYYCQICQRQCKDANGFQSHNKSPSHLRKVGQVTAEDAKRYNDQFEKGFLQLLKQRHGEKWVNANKVYNEYVQDRDHIHMNATMHRSLTQFVRHLGRAGKVDVDIDMDDKSENVEGPLLIRVHSSSLLPPSEESFLQDQQEEQETVAAELLKRQVDRAKRQILEQDELPQPKLKAEINEDITLEPVRVAFHGVGRVNKKKKKALPRKDGIKFR</sequence>
<dbReference type="InterPro" id="IPR013087">
    <property type="entry name" value="Znf_C2H2_type"/>
</dbReference>
<organism evidence="6 7">
    <name type="scientific">Saccharomyces pastorianus</name>
    <name type="common">Lager yeast</name>
    <name type="synonym">Saccharomyces cerevisiae x Saccharomyces eubayanus</name>
    <dbReference type="NCBI Taxonomy" id="27292"/>
    <lineage>
        <taxon>Eukaryota</taxon>
        <taxon>Fungi</taxon>
        <taxon>Dikarya</taxon>
        <taxon>Ascomycota</taxon>
        <taxon>Saccharomycotina</taxon>
        <taxon>Saccharomycetes</taxon>
        <taxon>Saccharomycetales</taxon>
        <taxon>Saccharomycetaceae</taxon>
        <taxon>Saccharomyces</taxon>
    </lineage>
</organism>
<dbReference type="FunFam" id="1.10.10.2030:FF:000003">
    <property type="entry name" value="Rts2p"/>
    <property type="match status" value="1"/>
</dbReference>
<dbReference type="Gene3D" id="1.10.10.2030">
    <property type="entry name" value="DNA/RNA-binding protein Kin17, conserved domain"/>
    <property type="match status" value="1"/>
</dbReference>
<dbReference type="SMART" id="SM00451">
    <property type="entry name" value="ZnF_U1"/>
    <property type="match status" value="1"/>
</dbReference>
<dbReference type="EMBL" id="CP049005">
    <property type="protein sequence ID" value="QID85446.1"/>
    <property type="molecule type" value="Genomic_DNA"/>
</dbReference>
<keyword evidence="7" id="KW-1185">Reference proteome</keyword>
<evidence type="ECO:0000256" key="4">
    <source>
        <dbReference type="SAM" id="Coils"/>
    </source>
</evidence>
<feature type="coiled-coil region" evidence="4">
    <location>
        <begin position="163"/>
        <end position="190"/>
    </location>
</feature>
<accession>A0A6C1E7U2</accession>
<evidence type="ECO:0000256" key="3">
    <source>
        <dbReference type="ARBA" id="ARBA00023242"/>
    </source>
</evidence>
<dbReference type="Pfam" id="PF10357">
    <property type="entry name" value="WH_KIN17"/>
    <property type="match status" value="1"/>
</dbReference>
<name>A0A6C1E7U2_SACPS</name>
<evidence type="ECO:0000313" key="6">
    <source>
        <dbReference type="EMBL" id="QID85446.1"/>
    </source>
</evidence>
<dbReference type="GO" id="GO:0006260">
    <property type="term" value="P:DNA replication"/>
    <property type="evidence" value="ECO:0007669"/>
    <property type="project" value="TreeGrafter"/>
</dbReference>
<keyword evidence="3" id="KW-0539">Nucleus</keyword>
<dbReference type="InterPro" id="IPR037321">
    <property type="entry name" value="KIN17-like"/>
</dbReference>
<dbReference type="SUPFAM" id="SSF57667">
    <property type="entry name" value="beta-beta-alpha zinc fingers"/>
    <property type="match status" value="1"/>
</dbReference>
<dbReference type="InterPro" id="IPR003604">
    <property type="entry name" value="Matrin/U1-like-C_Znf_C2H2"/>
</dbReference>
<comment type="subcellular location">
    <subcellularLocation>
        <location evidence="1">Nucleus</location>
    </subcellularLocation>
</comment>
<gene>
    <name evidence="6" type="primary">RTS2_2</name>
    <name evidence="6" type="ORF">GRS66_008023</name>
</gene>
<dbReference type="InterPro" id="IPR019447">
    <property type="entry name" value="DNA/RNA-bd_Kin17_WH-like_dom"/>
</dbReference>
<dbReference type="GO" id="GO:0008270">
    <property type="term" value="F:zinc ion binding"/>
    <property type="evidence" value="ECO:0007669"/>
    <property type="project" value="UniProtKB-KW"/>
</dbReference>
<evidence type="ECO:0000256" key="2">
    <source>
        <dbReference type="ARBA" id="ARBA00022771"/>
    </source>
</evidence>
<dbReference type="SMART" id="SM01253">
    <property type="entry name" value="Kin17_mid"/>
    <property type="match status" value="1"/>
</dbReference>
<evidence type="ECO:0000259" key="5">
    <source>
        <dbReference type="PROSITE" id="PS00028"/>
    </source>
</evidence>
<evidence type="ECO:0000313" key="7">
    <source>
        <dbReference type="Proteomes" id="UP000501346"/>
    </source>
</evidence>
<dbReference type="AlphaFoldDB" id="A0A6C1E7U2"/>
<dbReference type="OrthoDB" id="10266249at2759"/>
<dbReference type="PANTHER" id="PTHR12805">
    <property type="entry name" value="KIN17 KIN, ANTIGENIC DETERMINANT OF RECA PROTEIN HOMOLOG"/>
    <property type="match status" value="1"/>
</dbReference>
<protein>
    <submittedName>
        <fullName evidence="6">Zinc finger protein rts2</fullName>
    </submittedName>
</protein>
<proteinExistence type="predicted"/>
<keyword evidence="4" id="KW-0175">Coiled coil</keyword>
<dbReference type="GO" id="GO:0005634">
    <property type="term" value="C:nucleus"/>
    <property type="evidence" value="ECO:0007669"/>
    <property type="project" value="UniProtKB-SubCell"/>
</dbReference>
<dbReference type="InterPro" id="IPR056767">
    <property type="entry name" value="C2H2-Znf_KIN17"/>
</dbReference>
<dbReference type="InterPro" id="IPR038254">
    <property type="entry name" value="KIN17_WH-like_sf"/>
</dbReference>
<dbReference type="PROSITE" id="PS00028">
    <property type="entry name" value="ZINC_FINGER_C2H2_1"/>
    <property type="match status" value="1"/>
</dbReference>
<reference evidence="6 7" key="1">
    <citation type="journal article" date="2019" name="BMC Genomics">
        <title>Chromosome level assembly and comparative genome analysis confirm lager-brewing yeasts originated from a single hybridization.</title>
        <authorList>
            <person name="Salazar A.N."/>
            <person name="Gorter de Vries A.R."/>
            <person name="van den Broek M."/>
            <person name="Brouwers N."/>
            <person name="de la Torre Cortes P."/>
            <person name="Kuijpers N.G.A."/>
            <person name="Daran J.G."/>
            <person name="Abeel T."/>
        </authorList>
    </citation>
    <scope>NUCLEOTIDE SEQUENCE [LARGE SCALE GENOMIC DNA]</scope>
    <source>
        <strain evidence="6 7">CBS 1483</strain>
    </source>
</reference>
<dbReference type="InterPro" id="IPR036236">
    <property type="entry name" value="Znf_C2H2_sf"/>
</dbReference>
<dbReference type="GO" id="GO:0003690">
    <property type="term" value="F:double-stranded DNA binding"/>
    <property type="evidence" value="ECO:0007669"/>
    <property type="project" value="TreeGrafter"/>
</dbReference>
<evidence type="ECO:0000256" key="1">
    <source>
        <dbReference type="ARBA" id="ARBA00004123"/>
    </source>
</evidence>
<dbReference type="Proteomes" id="UP000501346">
    <property type="component" value="Chromosome SeVIII-SeXV"/>
</dbReference>
<dbReference type="GO" id="GO:0006974">
    <property type="term" value="P:DNA damage response"/>
    <property type="evidence" value="ECO:0007669"/>
    <property type="project" value="TreeGrafter"/>
</dbReference>
<keyword evidence="2" id="KW-0862">Zinc</keyword>
<feature type="domain" description="C2H2-type" evidence="5">
    <location>
        <begin position="26"/>
        <end position="48"/>
    </location>
</feature>
<dbReference type="PANTHER" id="PTHR12805:SF0">
    <property type="entry name" value="DNA_RNA-BINDING PROTEIN KIN17"/>
    <property type="match status" value="1"/>
</dbReference>
<keyword evidence="2" id="KW-0863">Zinc-finger</keyword>
<keyword evidence="2" id="KW-0479">Metal-binding</keyword>